<dbReference type="STRING" id="28181.BEN30_16165"/>
<dbReference type="SUPFAM" id="SSF53335">
    <property type="entry name" value="S-adenosyl-L-methionine-dependent methyltransferases"/>
    <property type="match status" value="1"/>
</dbReference>
<keyword evidence="8" id="KW-0378">Hydrolase</keyword>
<evidence type="ECO:0000256" key="1">
    <source>
        <dbReference type="ARBA" id="ARBA00011900"/>
    </source>
</evidence>
<gene>
    <name evidence="8" type="ORF">BEN30_16165</name>
</gene>
<reference evidence="9" key="1">
    <citation type="submission" date="2016-07" db="EMBL/GenBank/DDBJ databases">
        <authorList>
            <person name="Florea S."/>
            <person name="Webb J.S."/>
            <person name="Jaromczyk J."/>
            <person name="Schardl C.L."/>
        </authorList>
    </citation>
    <scope>NUCLEOTIDE SEQUENCE [LARGE SCALE GENOMIC DNA]</scope>
    <source>
        <strain evidence="9">MV-1</strain>
    </source>
</reference>
<accession>A0A1E5Q416</accession>
<dbReference type="InterPro" id="IPR011639">
    <property type="entry name" value="MethylTrfase_TaqI-like_dom"/>
</dbReference>
<dbReference type="PRINTS" id="PR00507">
    <property type="entry name" value="N12N6MTFRASE"/>
</dbReference>
<dbReference type="Pfam" id="PF07669">
    <property type="entry name" value="Eco57I"/>
    <property type="match status" value="1"/>
</dbReference>
<dbReference type="InterPro" id="IPR050953">
    <property type="entry name" value="N4_N6_ade-DNA_methylase"/>
</dbReference>
<dbReference type="AlphaFoldDB" id="A0A1E5Q416"/>
<evidence type="ECO:0000256" key="3">
    <source>
        <dbReference type="ARBA" id="ARBA00022679"/>
    </source>
</evidence>
<evidence type="ECO:0000313" key="8">
    <source>
        <dbReference type="EMBL" id="OEJ64562.1"/>
    </source>
</evidence>
<dbReference type="GO" id="GO:0009007">
    <property type="term" value="F:site-specific DNA-methyltransferase (adenine-specific) activity"/>
    <property type="evidence" value="ECO:0007669"/>
    <property type="project" value="UniProtKB-EC"/>
</dbReference>
<dbReference type="GO" id="GO:0003676">
    <property type="term" value="F:nucleic acid binding"/>
    <property type="evidence" value="ECO:0007669"/>
    <property type="project" value="InterPro"/>
</dbReference>
<keyword evidence="6" id="KW-0175">Coiled coil</keyword>
<evidence type="ECO:0000256" key="4">
    <source>
        <dbReference type="ARBA" id="ARBA00022691"/>
    </source>
</evidence>
<dbReference type="PROSITE" id="PS00092">
    <property type="entry name" value="N6_MTASE"/>
    <property type="match status" value="1"/>
</dbReference>
<feature type="domain" description="Type II methyltransferase M.TaqI-like" evidence="7">
    <location>
        <begin position="342"/>
        <end position="590"/>
    </location>
</feature>
<organism evidence="8 9">
    <name type="scientific">Magnetovibrio blakemorei</name>
    <dbReference type="NCBI Taxonomy" id="28181"/>
    <lineage>
        <taxon>Bacteria</taxon>
        <taxon>Pseudomonadati</taxon>
        <taxon>Pseudomonadota</taxon>
        <taxon>Alphaproteobacteria</taxon>
        <taxon>Rhodospirillales</taxon>
        <taxon>Magnetovibrionaceae</taxon>
        <taxon>Magnetovibrio</taxon>
    </lineage>
</organism>
<keyword evidence="3" id="KW-0808">Transferase</keyword>
<protein>
    <recommendedName>
        <fullName evidence="1">site-specific DNA-methyltransferase (adenine-specific)</fullName>
        <ecNumber evidence="1">2.1.1.72</ecNumber>
    </recommendedName>
</protein>
<keyword evidence="2" id="KW-0489">Methyltransferase</keyword>
<dbReference type="GO" id="GO:0004519">
    <property type="term" value="F:endonuclease activity"/>
    <property type="evidence" value="ECO:0007669"/>
    <property type="project" value="UniProtKB-KW"/>
</dbReference>
<dbReference type="PANTHER" id="PTHR33841:SF1">
    <property type="entry name" value="DNA METHYLTRANSFERASE A"/>
    <property type="match status" value="1"/>
</dbReference>
<evidence type="ECO:0000256" key="5">
    <source>
        <dbReference type="ARBA" id="ARBA00047942"/>
    </source>
</evidence>
<dbReference type="GO" id="GO:0006304">
    <property type="term" value="P:DNA modification"/>
    <property type="evidence" value="ECO:0007669"/>
    <property type="project" value="InterPro"/>
</dbReference>
<feature type="coiled-coil region" evidence="6">
    <location>
        <begin position="1138"/>
        <end position="1172"/>
    </location>
</feature>
<sequence>MSRNQLKNYAPKARRDFIRAVSDRAKKVGITGDDQFEPMNEQGDVVVIGGQPFPRKIATQRRSLEKLIKLHGFQQSMEEIAYTWFNRFAAIRFMELHGYLDHGYRVLSHPDGMSDPEILEHAQHVDLPGLSKDTVVELKLDGTKDEQLYRMLLVAQCNALHTSMPFMFERIDDETELLLPDNLLHSDSVIRTLVSGIDEADWQKIEVIGWLYQFYISEKKDQVIGKVVKSEDIPAATQLFTPNWIVKYMVQNSLGYQWMATYPNSPLKGEMDYYIEPAEQTEEVQKQLAEITPKELNPEELTLLDPAAGSGHILVEAYDLFKQIYLERGYRLKDIPRLILEKNLYGLDIDDRAAQMAGFALLMKARADDQRILSSPVHLNVMAIQSSEGLDAADIAKHLLPSGRYELVASDDLLPDTLAQPTLAANASSEVKAGTIESLISLFEDAKTFGSLITVPDNIRQALPALEQLLDQPSSGDLLQRQMREHSVELVRSLVEQAFVLGRKYDCVVANPPYMGGKGMPSRLKGFLKTSFPEYRGDLFAAFISRSINLVRDHGFASLITMESWLFLSSFESARKKILSSTHVKSGIHYVYEGKKPTAMGINFGVVACVFQHPSLPNFSASYYKLRHADLNEDGSPKALSRHSPNFFNQKAISFTTIQGSPIAYWISEAFRKTFTKGTNVGEIASPKQGLATADNDRFLRLWSEVDFNGIGFSFANAAEAEASNLKWFPYNKGGVWRKWYGNQEYIVNWKNDGKEIRTFTDSNGKVRSRPQNTSYYFKEGITWSDITNGGFAARYTPKGFLFDIKGSSAFPDKKYVFAVLSLLSSKLVTSYMDAINPTITFQVGDVSRIPFALSDEEVIATNYATPQRIKIAENDWNSFETSWGFQALPTLSDALKKTTIEASIAEWQVFCDTNILAMKELEEKNNRLFIEAYGLQDELTPDVPEDQITLARADREDDIKRLISYAFGCMMGRYSLAEEGLIYANSGNEGFDPSRYGNFPADDDGIIPITDTEWFDDDVTVRFEEFLKIAWSPETLKENLKFIGDSLANNGGNDPLKTIRNYLSKGFYKDHLQTYKKRPIYWLFSSGKLKAFECLVYLHRYNDGTLARMRVDYVTPLQNKITARIEQLDGDIISAPSTAARKKLEKEQDKLRKQKAELSEFDDKLRHYADQRINLDLDDGVKVNYGKFGDLLAEVKAVIGDK</sequence>
<keyword evidence="9" id="KW-1185">Reference proteome</keyword>
<evidence type="ECO:0000256" key="2">
    <source>
        <dbReference type="ARBA" id="ARBA00022603"/>
    </source>
</evidence>
<name>A0A1E5Q416_9PROT</name>
<keyword evidence="8" id="KW-0255">Endonuclease</keyword>
<comment type="caution">
    <text evidence="8">The sequence shown here is derived from an EMBL/GenBank/DDBJ whole genome shotgun (WGS) entry which is preliminary data.</text>
</comment>
<evidence type="ECO:0000259" key="7">
    <source>
        <dbReference type="Pfam" id="PF07669"/>
    </source>
</evidence>
<dbReference type="EC" id="2.1.1.72" evidence="1"/>
<dbReference type="Proteomes" id="UP000095347">
    <property type="component" value="Unassembled WGS sequence"/>
</dbReference>
<proteinExistence type="predicted"/>
<keyword evidence="4" id="KW-0949">S-adenosyl-L-methionine</keyword>
<keyword evidence="8" id="KW-0540">Nuclease</keyword>
<dbReference type="InterPro" id="IPR002052">
    <property type="entry name" value="DNA_methylase_N6_adenine_CS"/>
</dbReference>
<dbReference type="REBASE" id="171789">
    <property type="entry name" value="MblMV1ORF16165P"/>
</dbReference>
<dbReference type="InterPro" id="IPR029063">
    <property type="entry name" value="SAM-dependent_MTases_sf"/>
</dbReference>
<evidence type="ECO:0000313" key="9">
    <source>
        <dbReference type="Proteomes" id="UP000095347"/>
    </source>
</evidence>
<dbReference type="PANTHER" id="PTHR33841">
    <property type="entry name" value="DNA METHYLTRANSFERASE YEEA-RELATED"/>
    <property type="match status" value="1"/>
</dbReference>
<dbReference type="NCBIfam" id="NF033452">
    <property type="entry name" value="BREX_1_MTaseX"/>
    <property type="match status" value="1"/>
</dbReference>
<dbReference type="OrthoDB" id="9806213at2"/>
<dbReference type="RefSeq" id="WP_069959206.1">
    <property type="nucleotide sequence ID" value="NZ_MCGG01000068.1"/>
</dbReference>
<dbReference type="Gene3D" id="3.40.50.150">
    <property type="entry name" value="Vaccinia Virus protein VP39"/>
    <property type="match status" value="1"/>
</dbReference>
<dbReference type="EMBL" id="MCGG01000068">
    <property type="protein sequence ID" value="OEJ64562.1"/>
    <property type="molecule type" value="Genomic_DNA"/>
</dbReference>
<dbReference type="GO" id="GO:0032259">
    <property type="term" value="P:methylation"/>
    <property type="evidence" value="ECO:0007669"/>
    <property type="project" value="UniProtKB-KW"/>
</dbReference>
<evidence type="ECO:0000256" key="6">
    <source>
        <dbReference type="SAM" id="Coils"/>
    </source>
</evidence>
<dbReference type="InterPro" id="IPR047939">
    <property type="entry name" value="BREX_1_PglX"/>
</dbReference>
<comment type="catalytic activity">
    <reaction evidence="5">
        <text>a 2'-deoxyadenosine in DNA + S-adenosyl-L-methionine = an N(6)-methyl-2'-deoxyadenosine in DNA + S-adenosyl-L-homocysteine + H(+)</text>
        <dbReference type="Rhea" id="RHEA:15197"/>
        <dbReference type="Rhea" id="RHEA-COMP:12418"/>
        <dbReference type="Rhea" id="RHEA-COMP:12419"/>
        <dbReference type="ChEBI" id="CHEBI:15378"/>
        <dbReference type="ChEBI" id="CHEBI:57856"/>
        <dbReference type="ChEBI" id="CHEBI:59789"/>
        <dbReference type="ChEBI" id="CHEBI:90615"/>
        <dbReference type="ChEBI" id="CHEBI:90616"/>
        <dbReference type="EC" id="2.1.1.72"/>
    </reaction>
</comment>